<dbReference type="OrthoDB" id="3497519at2759"/>
<reference evidence="2" key="1">
    <citation type="submission" date="2020-10" db="EMBL/GenBank/DDBJ databases">
        <authorList>
            <person name="Kusch S."/>
        </authorList>
    </citation>
    <scope>NUCLEOTIDE SEQUENCE</scope>
    <source>
        <strain evidence="2">SwB9</strain>
    </source>
</reference>
<gene>
    <name evidence="2" type="ORF">SCLTRI_LOCUS8977</name>
</gene>
<accession>A0A8H2ZU59</accession>
<feature type="compositionally biased region" description="Basic and acidic residues" evidence="1">
    <location>
        <begin position="158"/>
        <end position="169"/>
    </location>
</feature>
<keyword evidence="3" id="KW-1185">Reference proteome</keyword>
<proteinExistence type="predicted"/>
<evidence type="ECO:0000256" key="1">
    <source>
        <dbReference type="SAM" id="MobiDB-lite"/>
    </source>
</evidence>
<dbReference type="EMBL" id="CAJHIA010000033">
    <property type="protein sequence ID" value="CAD6449186.1"/>
    <property type="molecule type" value="Genomic_DNA"/>
</dbReference>
<organism evidence="2 3">
    <name type="scientific">Sclerotinia trifoliorum</name>
    <dbReference type="NCBI Taxonomy" id="28548"/>
    <lineage>
        <taxon>Eukaryota</taxon>
        <taxon>Fungi</taxon>
        <taxon>Dikarya</taxon>
        <taxon>Ascomycota</taxon>
        <taxon>Pezizomycotina</taxon>
        <taxon>Leotiomycetes</taxon>
        <taxon>Helotiales</taxon>
        <taxon>Sclerotiniaceae</taxon>
        <taxon>Sclerotinia</taxon>
    </lineage>
</organism>
<dbReference type="AlphaFoldDB" id="A0A8H2ZU59"/>
<evidence type="ECO:0000313" key="2">
    <source>
        <dbReference type="EMBL" id="CAD6449186.1"/>
    </source>
</evidence>
<protein>
    <submittedName>
        <fullName evidence="2">B86ad938-e11b-4961-8da9-a20bcaafa374-CDS</fullName>
    </submittedName>
</protein>
<sequence length="226" mass="25311">MLINPTGWMRIPAPQATTLRKHPRPEEQLTAIFDIICRIYLNNVDLQRKTKDMDTAYFKFCVNNIWETERGRGTNPSVLDYPAIPQGFSWDPAGDELLDACIYYSDHFVDAPIGQGIARRANVHAPSAQARKRQKNAHELMTEGDPIRLGFKELVGEPLPRRPDVEDKLLPPPLPRSIERPIEGGFGATRSKTYSGTRGGVGGQPNRIYKAYRLPDANDSQSASPD</sequence>
<dbReference type="Proteomes" id="UP000624404">
    <property type="component" value="Unassembled WGS sequence"/>
</dbReference>
<comment type="caution">
    <text evidence="2">The sequence shown here is derived from an EMBL/GenBank/DDBJ whole genome shotgun (WGS) entry which is preliminary data.</text>
</comment>
<evidence type="ECO:0000313" key="3">
    <source>
        <dbReference type="Proteomes" id="UP000624404"/>
    </source>
</evidence>
<feature type="region of interest" description="Disordered" evidence="1">
    <location>
        <begin position="158"/>
        <end position="226"/>
    </location>
</feature>
<name>A0A8H2ZU59_9HELO</name>